<evidence type="ECO:0000256" key="2">
    <source>
        <dbReference type="SAM" id="Coils"/>
    </source>
</evidence>
<dbReference type="OrthoDB" id="3261089at2"/>
<evidence type="ECO:0000259" key="3">
    <source>
        <dbReference type="PROSITE" id="PS51756"/>
    </source>
</evidence>
<accession>A0A3A1QQ41</accession>
<keyword evidence="5" id="KW-1185">Reference proteome</keyword>
<gene>
    <name evidence="4" type="ORF">D3H55_22020</name>
</gene>
<comment type="similarity">
    <text evidence="1">In the N-terminal section; belongs to the LXG family.</text>
</comment>
<evidence type="ECO:0000256" key="1">
    <source>
        <dbReference type="ARBA" id="ARBA00034117"/>
    </source>
</evidence>
<dbReference type="Proteomes" id="UP000265801">
    <property type="component" value="Unassembled WGS sequence"/>
</dbReference>
<dbReference type="PROSITE" id="PS51756">
    <property type="entry name" value="LXG"/>
    <property type="match status" value="1"/>
</dbReference>
<organism evidence="4 5">
    <name type="scientific">Bacillus salacetis</name>
    <dbReference type="NCBI Taxonomy" id="2315464"/>
    <lineage>
        <taxon>Bacteria</taxon>
        <taxon>Bacillati</taxon>
        <taxon>Bacillota</taxon>
        <taxon>Bacilli</taxon>
        <taxon>Bacillales</taxon>
        <taxon>Bacillaceae</taxon>
        <taxon>Bacillus</taxon>
    </lineage>
</organism>
<keyword evidence="2" id="KW-0175">Coiled coil</keyword>
<evidence type="ECO:0000313" key="4">
    <source>
        <dbReference type="EMBL" id="RIW28244.1"/>
    </source>
</evidence>
<dbReference type="EMBL" id="QXIR01000046">
    <property type="protein sequence ID" value="RIW28244.1"/>
    <property type="molecule type" value="Genomic_DNA"/>
</dbReference>
<evidence type="ECO:0000313" key="5">
    <source>
        <dbReference type="Proteomes" id="UP000265801"/>
    </source>
</evidence>
<dbReference type="AlphaFoldDB" id="A0A3A1QQ41"/>
<comment type="caution">
    <text evidence="4">The sequence shown here is derived from an EMBL/GenBank/DDBJ whole genome shotgun (WGS) entry which is preliminary data.</text>
</comment>
<feature type="domain" description="LXG" evidence="3">
    <location>
        <begin position="1"/>
        <end position="235"/>
    </location>
</feature>
<dbReference type="InterPro" id="IPR006829">
    <property type="entry name" value="LXG_dom"/>
</dbReference>
<dbReference type="Pfam" id="PF04740">
    <property type="entry name" value="LXG"/>
    <property type="match status" value="1"/>
</dbReference>
<reference evidence="4 5" key="1">
    <citation type="submission" date="2018-09" db="EMBL/GenBank/DDBJ databases">
        <title>Bacillus saliacetes sp. nov., isolated from Thai shrimp paste (Ka-pi).</title>
        <authorList>
            <person name="Daroonpunt R."/>
            <person name="Tanasupawat S."/>
            <person name="Yiamsombut S."/>
        </authorList>
    </citation>
    <scope>NUCLEOTIDE SEQUENCE [LARGE SCALE GENOMIC DNA]</scope>
    <source>
        <strain evidence="4 5">SKP7-4</strain>
    </source>
</reference>
<proteinExistence type="inferred from homology"/>
<feature type="coiled-coil region" evidence="2">
    <location>
        <begin position="6"/>
        <end position="33"/>
    </location>
</feature>
<sequence length="482" mass="52471">MKIFDNHSLHSGLEDLQNKLEKQKEQVREIQKAVDAFAGSSDAFSGQGGEAVRSFYSDMHSTFLTFYTLSLLNYEKVLSACKAASTELESDSNGFIHQSFLDGELTTGLNESESHTADLVSESNRALASISDIVHIPAVQNHKFTGDVKRAHKEITKTMEELTSFDNHQTKALDTVDHDIQLMKRYIYEIKGMFESGKLSVDNYTGSELDDSFHRHPFMNTLEARMSANRLLMFKLTVSSEYESLEQLMMLREKSTSSSGLAFGEGTAETPYGACPRPASSDISYGTSGEDMMGSDGIGNAGAVFDADTEKGTSSSKLYGSIVDTGYMDDIPDTVDQRVLYGKMGASIPYKPKALGDAFLYGQQIGVKTEAGVSKSSFKHDNSPLAADFSFGQGEAKVNYENYTASAGAEVNAAKVEVKLEPLNFFGYEPLEEWFGIEYDPYVGVDFSLGSAGASASFGMETSIYAAWGIGVGVKGGLEKDN</sequence>
<name>A0A3A1QQ41_9BACI</name>
<dbReference type="RefSeq" id="WP_119549471.1">
    <property type="nucleotide sequence ID" value="NZ_QXIR01000046.1"/>
</dbReference>
<protein>
    <recommendedName>
        <fullName evidence="3">LXG domain-containing protein</fullName>
    </recommendedName>
</protein>